<proteinExistence type="predicted"/>
<dbReference type="InterPro" id="IPR051558">
    <property type="entry name" value="Metallophosphoesterase_PAP"/>
</dbReference>
<protein>
    <submittedName>
        <fullName evidence="4">Metallophosphoesterase</fullName>
    </submittedName>
</protein>
<evidence type="ECO:0000259" key="3">
    <source>
        <dbReference type="Pfam" id="PF00149"/>
    </source>
</evidence>
<dbReference type="OrthoDB" id="9809781at2"/>
<dbReference type="AlphaFoldDB" id="A0A139WVW0"/>
<evidence type="ECO:0000256" key="2">
    <source>
        <dbReference type="ARBA" id="ARBA00022801"/>
    </source>
</evidence>
<keyword evidence="1" id="KW-0732">Signal</keyword>
<dbReference type="EMBL" id="ANNX02000047">
    <property type="protein sequence ID" value="KYC36570.1"/>
    <property type="molecule type" value="Genomic_DNA"/>
</dbReference>
<dbReference type="STRING" id="128403.WA1_43565"/>
<keyword evidence="2" id="KW-0378">Hydrolase</keyword>
<name>A0A139WVW0_9CYAN</name>
<dbReference type="GO" id="GO:0016787">
    <property type="term" value="F:hydrolase activity"/>
    <property type="evidence" value="ECO:0007669"/>
    <property type="project" value="UniProtKB-KW"/>
</dbReference>
<accession>A0A139WVW0</accession>
<comment type="caution">
    <text evidence="4">The sequence shown here is derived from an EMBL/GenBank/DDBJ whole genome shotgun (WGS) entry which is preliminary data.</text>
</comment>
<dbReference type="Pfam" id="PF00149">
    <property type="entry name" value="Metallophos"/>
    <property type="match status" value="1"/>
</dbReference>
<dbReference type="PANTHER" id="PTHR10161">
    <property type="entry name" value="TARTRATE-RESISTANT ACID PHOSPHATASE TYPE 5"/>
    <property type="match status" value="1"/>
</dbReference>
<evidence type="ECO:0000313" key="5">
    <source>
        <dbReference type="Proteomes" id="UP000076925"/>
    </source>
</evidence>
<evidence type="ECO:0000313" key="4">
    <source>
        <dbReference type="EMBL" id="KYC36570.1"/>
    </source>
</evidence>
<organism evidence="4 5">
    <name type="scientific">Scytonema hofmannii PCC 7110</name>
    <dbReference type="NCBI Taxonomy" id="128403"/>
    <lineage>
        <taxon>Bacteria</taxon>
        <taxon>Bacillati</taxon>
        <taxon>Cyanobacteriota</taxon>
        <taxon>Cyanophyceae</taxon>
        <taxon>Nostocales</taxon>
        <taxon>Scytonemataceae</taxon>
        <taxon>Scytonema</taxon>
    </lineage>
</organism>
<evidence type="ECO:0000256" key="1">
    <source>
        <dbReference type="ARBA" id="ARBA00022729"/>
    </source>
</evidence>
<dbReference type="SUPFAM" id="SSF56300">
    <property type="entry name" value="Metallo-dependent phosphatases"/>
    <property type="match status" value="1"/>
</dbReference>
<keyword evidence="5" id="KW-1185">Reference proteome</keyword>
<dbReference type="Proteomes" id="UP000076925">
    <property type="component" value="Unassembled WGS sequence"/>
</dbReference>
<dbReference type="Gene3D" id="3.60.21.10">
    <property type="match status" value="1"/>
</dbReference>
<dbReference type="PANTHER" id="PTHR10161:SF14">
    <property type="entry name" value="TARTRATE-RESISTANT ACID PHOSPHATASE TYPE 5"/>
    <property type="match status" value="1"/>
</dbReference>
<feature type="domain" description="Calcineurin-like phosphoesterase" evidence="3">
    <location>
        <begin position="55"/>
        <end position="245"/>
    </location>
</feature>
<gene>
    <name evidence="4" type="ORF">WA1_43565</name>
</gene>
<reference evidence="4 5" key="1">
    <citation type="journal article" date="2013" name="Genome Biol. Evol.">
        <title>Genomes of Stigonematalean cyanobacteria (subsection V) and the evolution of oxygenic photosynthesis from prokaryotes to plastids.</title>
        <authorList>
            <person name="Dagan T."/>
            <person name="Roettger M."/>
            <person name="Stucken K."/>
            <person name="Landan G."/>
            <person name="Koch R."/>
            <person name="Major P."/>
            <person name="Gould S.B."/>
            <person name="Goremykin V.V."/>
            <person name="Rippka R."/>
            <person name="Tandeau de Marsac N."/>
            <person name="Gugger M."/>
            <person name="Lockhart P.J."/>
            <person name="Allen J.F."/>
            <person name="Brune I."/>
            <person name="Maus I."/>
            <person name="Puhler A."/>
            <person name="Martin W.F."/>
        </authorList>
    </citation>
    <scope>NUCLEOTIDE SEQUENCE [LARGE SCALE GENOMIC DNA]</scope>
    <source>
        <strain evidence="4 5">PCC 7110</strain>
    </source>
</reference>
<sequence length="312" mass="35307">MKLKRRRFFLFGSLTTLGAGVISFLGRQNSNYTYTAAVANTVVSAKPKTKDLLLRFVSVADTGTGDRGQYSVARAMTEYHSQNPYDLILLAGDNIYTNGEIEKINEVFERPYASLLQKGVKFQAVLGNHDIRTDNGYPQIKYVNFNMLGRFYTFRRDKPGTACAKSDRIQFFALDTNNNADWKNQLIWLENELSRSNAPWKIVYGHHPIYASGVYGNNPTFIKIFTPLFQKYGVQLYINGHEHHYERTKAINGTTYLICGGGAGTRPVGHSDWTDFAAQKLSFAAYEVYTDRIEISGIDTDNRIFDKGIILI</sequence>
<dbReference type="InterPro" id="IPR029052">
    <property type="entry name" value="Metallo-depent_PP-like"/>
</dbReference>
<dbReference type="RefSeq" id="WP_017748320.1">
    <property type="nucleotide sequence ID" value="NZ_KQ976354.1"/>
</dbReference>
<dbReference type="InterPro" id="IPR004843">
    <property type="entry name" value="Calcineurin-like_PHP"/>
</dbReference>